<feature type="transmembrane region" description="Helical" evidence="3">
    <location>
        <begin position="61"/>
        <end position="83"/>
    </location>
</feature>
<protein>
    <recommendedName>
        <fullName evidence="7">EthD domain-containing protein</fullName>
    </recommendedName>
</protein>
<evidence type="ECO:0000256" key="3">
    <source>
        <dbReference type="SAM" id="Phobius"/>
    </source>
</evidence>
<evidence type="ECO:0000256" key="1">
    <source>
        <dbReference type="SAM" id="Coils"/>
    </source>
</evidence>
<sequence length="674" mass="74541">MGAALQLAVLLLFGPLVAAQGPDQNASLGDSNSSVIFENSTGYPSDPYLQYRPEFARSLPVQILLTGVVLTLVAVLLIHLIFTAQYHWPLAPVNYVLQLSGVSTLLISLVATLHVVLQATMDESTHWPYMLSYVAVDVPPSDSNTSTSGWTMAEKATWFIMNASTSGLIQITHIQFLTLLYPSRIESRLIFALLGPLAIVAAVMQLISIGDASAQLMSYASAVRNVCNATLSLLFTAALFIWGMLVKRKDAWRTDGGTAAFGCGALTLALLSTGLNFLYVPREEEYMWLPGLMWAVVLWQSFLGWWWWVGAGSELSLDEDELERIVRRAEKRAARQQEALQRRQKTKAKARVVLQGVAGAFGGIRHRRPAVPPEGTQSETQSSSASVSASPPPSLSSSTLSSAGSHTPLPTFFPTFVHHWYSSIRRAHVAAARQQAVERVERIRELEETDAGRTGWRLGSFAWQIEQPARRRRKDDDDDDGTLPPPNVVIPTAMLLVVLAIESVDLKDVVSIVGPAVVYQTQGTNAIFAVLEASNLETLTKDPGIEGLDIRLYEPLNPDQKFVIPSSKGKHFLVFNGMTPDAGTEDEFNAWYAEEHIPMLQRVPGWRSSVRFKLVDASVGVDSVTEYLALHEWETMDAFQTDEFKEATSTAWRQRVVEEGVQRKERLVLEFMEN</sequence>
<feature type="compositionally biased region" description="Low complexity" evidence="2">
    <location>
        <begin position="374"/>
        <end position="404"/>
    </location>
</feature>
<feature type="transmembrane region" description="Helical" evidence="3">
    <location>
        <begin position="286"/>
        <end position="308"/>
    </location>
</feature>
<evidence type="ECO:0000256" key="4">
    <source>
        <dbReference type="SAM" id="SignalP"/>
    </source>
</evidence>
<feature type="coiled-coil region" evidence="1">
    <location>
        <begin position="319"/>
        <end position="346"/>
    </location>
</feature>
<dbReference type="SUPFAM" id="SSF54909">
    <property type="entry name" value="Dimeric alpha+beta barrel"/>
    <property type="match status" value="1"/>
</dbReference>
<keyword evidence="3" id="KW-0472">Membrane</keyword>
<feature type="transmembrane region" description="Helical" evidence="3">
    <location>
        <begin position="156"/>
        <end position="177"/>
    </location>
</feature>
<proteinExistence type="predicted"/>
<accession>A0ABQ0LYQ1</accession>
<dbReference type="Proteomes" id="UP000815677">
    <property type="component" value="Unassembled WGS sequence"/>
</dbReference>
<keyword evidence="6" id="KW-1185">Reference proteome</keyword>
<keyword evidence="3" id="KW-1133">Transmembrane helix</keyword>
<gene>
    <name evidence="5" type="ORF">MCHLO_12878</name>
</gene>
<evidence type="ECO:0000313" key="5">
    <source>
        <dbReference type="EMBL" id="GAT56194.1"/>
    </source>
</evidence>
<name>A0ABQ0LYQ1_MYCCL</name>
<evidence type="ECO:0000313" key="6">
    <source>
        <dbReference type="Proteomes" id="UP000815677"/>
    </source>
</evidence>
<dbReference type="EMBL" id="DF849259">
    <property type="protein sequence ID" value="GAT56194.1"/>
    <property type="molecule type" value="Genomic_DNA"/>
</dbReference>
<feature type="signal peptide" evidence="4">
    <location>
        <begin position="1"/>
        <end position="19"/>
    </location>
</feature>
<feature type="transmembrane region" description="Helical" evidence="3">
    <location>
        <begin position="189"/>
        <end position="209"/>
    </location>
</feature>
<keyword evidence="4" id="KW-0732">Signal</keyword>
<organism evidence="5 6">
    <name type="scientific">Mycena chlorophos</name>
    <name type="common">Agaric fungus</name>
    <name type="synonym">Agaricus chlorophos</name>
    <dbReference type="NCBI Taxonomy" id="658473"/>
    <lineage>
        <taxon>Eukaryota</taxon>
        <taxon>Fungi</taxon>
        <taxon>Dikarya</taxon>
        <taxon>Basidiomycota</taxon>
        <taxon>Agaricomycotina</taxon>
        <taxon>Agaricomycetes</taxon>
        <taxon>Agaricomycetidae</taxon>
        <taxon>Agaricales</taxon>
        <taxon>Marasmiineae</taxon>
        <taxon>Mycenaceae</taxon>
        <taxon>Mycena</taxon>
    </lineage>
</organism>
<feature type="transmembrane region" description="Helical" evidence="3">
    <location>
        <begin position="258"/>
        <end position="280"/>
    </location>
</feature>
<keyword evidence="3" id="KW-0812">Transmembrane</keyword>
<dbReference type="InterPro" id="IPR011008">
    <property type="entry name" value="Dimeric_a/b-barrel"/>
</dbReference>
<evidence type="ECO:0008006" key="7">
    <source>
        <dbReference type="Google" id="ProtNLM"/>
    </source>
</evidence>
<feature type="transmembrane region" description="Helical" evidence="3">
    <location>
        <begin position="95"/>
        <end position="117"/>
    </location>
</feature>
<dbReference type="Gene3D" id="3.30.70.100">
    <property type="match status" value="1"/>
</dbReference>
<feature type="transmembrane region" description="Helical" evidence="3">
    <location>
        <begin position="229"/>
        <end position="246"/>
    </location>
</feature>
<feature type="chain" id="PRO_5047203906" description="EthD domain-containing protein" evidence="4">
    <location>
        <begin position="20"/>
        <end position="674"/>
    </location>
</feature>
<evidence type="ECO:0000256" key="2">
    <source>
        <dbReference type="SAM" id="MobiDB-lite"/>
    </source>
</evidence>
<keyword evidence="1" id="KW-0175">Coiled coil</keyword>
<reference evidence="5" key="1">
    <citation type="submission" date="2014-09" db="EMBL/GenBank/DDBJ databases">
        <title>Genome sequence of the luminous mushroom Mycena chlorophos for searching fungal bioluminescence genes.</title>
        <authorList>
            <person name="Tanaka Y."/>
            <person name="Kasuga D."/>
            <person name="Oba Y."/>
            <person name="Hase S."/>
            <person name="Sato K."/>
            <person name="Oba Y."/>
            <person name="Sakakibara Y."/>
        </authorList>
    </citation>
    <scope>NUCLEOTIDE SEQUENCE</scope>
</reference>
<feature type="region of interest" description="Disordered" evidence="2">
    <location>
        <begin position="364"/>
        <end position="404"/>
    </location>
</feature>